<organism evidence="2 3">
    <name type="scientific">Dipteronia dyeriana</name>
    <dbReference type="NCBI Taxonomy" id="168575"/>
    <lineage>
        <taxon>Eukaryota</taxon>
        <taxon>Viridiplantae</taxon>
        <taxon>Streptophyta</taxon>
        <taxon>Embryophyta</taxon>
        <taxon>Tracheophyta</taxon>
        <taxon>Spermatophyta</taxon>
        <taxon>Magnoliopsida</taxon>
        <taxon>eudicotyledons</taxon>
        <taxon>Gunneridae</taxon>
        <taxon>Pentapetalae</taxon>
        <taxon>rosids</taxon>
        <taxon>malvids</taxon>
        <taxon>Sapindales</taxon>
        <taxon>Sapindaceae</taxon>
        <taxon>Hippocastanoideae</taxon>
        <taxon>Acereae</taxon>
        <taxon>Dipteronia</taxon>
    </lineage>
</organism>
<reference evidence="2" key="1">
    <citation type="journal article" date="2023" name="Plant J.">
        <title>Genome sequences and population genomics provide insights into the demographic history, inbreeding, and mutation load of two 'living fossil' tree species of Dipteronia.</title>
        <authorList>
            <person name="Feng Y."/>
            <person name="Comes H.P."/>
            <person name="Chen J."/>
            <person name="Zhu S."/>
            <person name="Lu R."/>
            <person name="Zhang X."/>
            <person name="Li P."/>
            <person name="Qiu J."/>
            <person name="Olsen K.M."/>
            <person name="Qiu Y."/>
        </authorList>
    </citation>
    <scope>NUCLEOTIDE SEQUENCE</scope>
    <source>
        <strain evidence="2">KIB01</strain>
    </source>
</reference>
<evidence type="ECO:0000313" key="3">
    <source>
        <dbReference type="Proteomes" id="UP001280121"/>
    </source>
</evidence>
<accession>A0AAE0CQZ5</accession>
<evidence type="ECO:0000256" key="1">
    <source>
        <dbReference type="ARBA" id="ARBA00022448"/>
    </source>
</evidence>
<keyword evidence="3" id="KW-1185">Reference proteome</keyword>
<dbReference type="EMBL" id="JANJYI010000002">
    <property type="protein sequence ID" value="KAK2660204.1"/>
    <property type="molecule type" value="Genomic_DNA"/>
</dbReference>
<name>A0AAE0CQZ5_9ROSI</name>
<sequence>MHEFVPQRTTAYISQYDVHIRELTVRETLAFSARCQVVGSRYEMLAKLSKREKAANIKPGLDIDVFMKAATTEGQEANI</sequence>
<evidence type="ECO:0000313" key="2">
    <source>
        <dbReference type="EMBL" id="KAK2660204.1"/>
    </source>
</evidence>
<dbReference type="AlphaFoldDB" id="A0AAE0CQZ5"/>
<dbReference type="Proteomes" id="UP001280121">
    <property type="component" value="Unassembled WGS sequence"/>
</dbReference>
<gene>
    <name evidence="2" type="ORF">Ddye_006737</name>
</gene>
<keyword evidence="1" id="KW-0813">Transport</keyword>
<comment type="caution">
    <text evidence="2">The sequence shown here is derived from an EMBL/GenBank/DDBJ whole genome shotgun (WGS) entry which is preliminary data.</text>
</comment>
<protein>
    <submittedName>
        <fullName evidence="2">Uncharacterized protein</fullName>
    </submittedName>
</protein>
<proteinExistence type="predicted"/>
<dbReference type="PANTHER" id="PTHR19241">
    <property type="entry name" value="ATP-BINDING CASSETTE TRANSPORTER"/>
    <property type="match status" value="1"/>
</dbReference>